<feature type="domain" description="TRAPPC10/Trs130 N-terminal" evidence="2">
    <location>
        <begin position="1"/>
        <end position="127"/>
    </location>
</feature>
<dbReference type="AlphaFoldDB" id="A0A8J2JBG4"/>
<proteinExistence type="predicted"/>
<dbReference type="PANTHER" id="PTHR13251">
    <property type="entry name" value="EPILEPSY HOLOPROSENCEPHALY CANDIDATE 1/TMEM1"/>
    <property type="match status" value="1"/>
</dbReference>
<dbReference type="GO" id="GO:0034498">
    <property type="term" value="P:early endosome to Golgi transport"/>
    <property type="evidence" value="ECO:0007669"/>
    <property type="project" value="TreeGrafter"/>
</dbReference>
<evidence type="ECO:0000259" key="2">
    <source>
        <dbReference type="Pfam" id="PF23036"/>
    </source>
</evidence>
<organism evidence="3 4">
    <name type="scientific">Allacma fusca</name>
    <dbReference type="NCBI Taxonomy" id="39272"/>
    <lineage>
        <taxon>Eukaryota</taxon>
        <taxon>Metazoa</taxon>
        <taxon>Ecdysozoa</taxon>
        <taxon>Arthropoda</taxon>
        <taxon>Hexapoda</taxon>
        <taxon>Collembola</taxon>
        <taxon>Symphypleona</taxon>
        <taxon>Sminthuridae</taxon>
        <taxon>Allacma</taxon>
    </lineage>
</organism>
<dbReference type="GO" id="GO:1990071">
    <property type="term" value="C:TRAPPII protein complex"/>
    <property type="evidence" value="ECO:0007669"/>
    <property type="project" value="InterPro"/>
</dbReference>
<dbReference type="EMBL" id="CAJVCH010033459">
    <property type="protein sequence ID" value="CAG7714125.1"/>
    <property type="molecule type" value="Genomic_DNA"/>
</dbReference>
<dbReference type="InterPro" id="IPR045126">
    <property type="entry name" value="TRAPPC10/Trs130"/>
</dbReference>
<dbReference type="PANTHER" id="PTHR13251:SF3">
    <property type="entry name" value="TRAFFICKING PROTEIN PARTICLE COMPLEX SUBUNIT 10"/>
    <property type="match status" value="1"/>
</dbReference>
<evidence type="ECO:0000313" key="4">
    <source>
        <dbReference type="Proteomes" id="UP000708208"/>
    </source>
</evidence>
<dbReference type="GO" id="GO:0006891">
    <property type="term" value="P:intra-Golgi vesicle-mediated transport"/>
    <property type="evidence" value="ECO:0007669"/>
    <property type="project" value="TreeGrafter"/>
</dbReference>
<evidence type="ECO:0000313" key="3">
    <source>
        <dbReference type="EMBL" id="CAG7714125.1"/>
    </source>
</evidence>
<protein>
    <recommendedName>
        <fullName evidence="2">TRAPPC10/Trs130 N-terminal domain-containing protein</fullName>
    </recommendedName>
</protein>
<feature type="region of interest" description="Disordered" evidence="1">
    <location>
        <begin position="176"/>
        <end position="200"/>
    </location>
</feature>
<dbReference type="GO" id="GO:0005829">
    <property type="term" value="C:cytosol"/>
    <property type="evidence" value="ECO:0007669"/>
    <property type="project" value="GOC"/>
</dbReference>
<dbReference type="Pfam" id="PF23036">
    <property type="entry name" value="TRAPPC10_1st"/>
    <property type="match status" value="1"/>
</dbReference>
<sequence length="240" mass="27418">MRAQREKRNESGWNFCHYFLLQEELAFVLEMLEVYDEALVQYDELDALFTQFVLNSHLTDTPQWLLSFQRYGDRWPALNLTPSTANAILSFIRDTIRNSTVSLLNFRNYLFARQAGLLVKQARVNELAQRSLGFLHNCINELCILDVSFSEEGAISCWVFVSCLEILSVICGHGHGSPPPDQLTKGQDKSNETKRFGNKNNDFQQGVHHSAMQATDFSVHTAGLWDYAREKVSSQLMSCI</sequence>
<accession>A0A8J2JBG4</accession>
<gene>
    <name evidence="3" type="ORF">AFUS01_LOCUS5278</name>
</gene>
<dbReference type="OrthoDB" id="10256906at2759"/>
<name>A0A8J2JBG4_9HEXA</name>
<keyword evidence="4" id="KW-1185">Reference proteome</keyword>
<evidence type="ECO:0000256" key="1">
    <source>
        <dbReference type="SAM" id="MobiDB-lite"/>
    </source>
</evidence>
<feature type="compositionally biased region" description="Basic and acidic residues" evidence="1">
    <location>
        <begin position="186"/>
        <end position="195"/>
    </location>
</feature>
<dbReference type="InterPro" id="IPR056913">
    <property type="entry name" value="TRAPPC10/Trs130_N"/>
</dbReference>
<comment type="caution">
    <text evidence="3">The sequence shown here is derived from an EMBL/GenBank/DDBJ whole genome shotgun (WGS) entry which is preliminary data.</text>
</comment>
<dbReference type="Proteomes" id="UP000708208">
    <property type="component" value="Unassembled WGS sequence"/>
</dbReference>
<reference evidence="3" key="1">
    <citation type="submission" date="2021-06" db="EMBL/GenBank/DDBJ databases">
        <authorList>
            <person name="Hodson N. C."/>
            <person name="Mongue J. A."/>
            <person name="Jaron S. K."/>
        </authorList>
    </citation>
    <scope>NUCLEOTIDE SEQUENCE</scope>
</reference>